<evidence type="ECO:0000313" key="3">
    <source>
        <dbReference type="Proteomes" id="UP001176521"/>
    </source>
</evidence>
<dbReference type="AlphaFoldDB" id="A0AAN6G584"/>
<gene>
    <name evidence="2" type="ORF">OC842_006954</name>
</gene>
<feature type="compositionally biased region" description="Polar residues" evidence="1">
    <location>
        <begin position="177"/>
        <end position="186"/>
    </location>
</feature>
<feature type="region of interest" description="Disordered" evidence="1">
    <location>
        <begin position="141"/>
        <end position="188"/>
    </location>
</feature>
<feature type="region of interest" description="Disordered" evidence="1">
    <location>
        <begin position="585"/>
        <end position="624"/>
    </location>
</feature>
<keyword evidence="3" id="KW-1185">Reference proteome</keyword>
<name>A0AAN6G584_9BASI</name>
<evidence type="ECO:0000313" key="2">
    <source>
        <dbReference type="EMBL" id="KAK0520914.1"/>
    </source>
</evidence>
<protein>
    <submittedName>
        <fullName evidence="2">Uncharacterized protein</fullName>
    </submittedName>
</protein>
<reference evidence="2" key="1">
    <citation type="journal article" date="2023" name="PhytoFront">
        <title>Draft Genome Resources of Seven Strains of Tilletia horrida, Causal Agent of Kernel Smut of Rice.</title>
        <authorList>
            <person name="Khanal S."/>
            <person name="Antony Babu S."/>
            <person name="Zhou X.G."/>
        </authorList>
    </citation>
    <scope>NUCLEOTIDE SEQUENCE</scope>
    <source>
        <strain evidence="2">TX3</strain>
    </source>
</reference>
<sequence length="680" mass="70198">MAVSAAETTGNGPSVQAAADLPAGNAQGVQARQNQYHTMPEKVAQERAPANYIGDVPTFIQLARSLTMGEAAPEQQASDDDNQDNLAAFRTLGRRLEAQGTRVDKILGTTPAARDLLALIRSHDDSDAAAARAFAAEVLPDQTDSEAKSLASVQQAQSERRRRAMQAPSALGAQVLKDQSTSQDNSAASALAEARAFGADVLPDQSESEAKSLASVQQARAFGADVLPDDTAEEDKSLASVQQARAFGADVLPDQSNDEAKSLASVQQARAFGADVLPDDTAEEDKSLASVQQARAFGADVLPDQSESEAKSLASVQQARAFGADVLPDDTAEEDKSLASVQQAERRGVAPIVAPQALPHVHGNKIKLGNLVHVDVAGGHRRGLTPKVAPQALPHVHNNKVDLTKLVSVGVAGRGVTPKIAPQVLPAVHKNGVDLKNIAKVTVAGGKRGIAPAVLPKIAPIVHDNGAKASKLININLAGGKRDASEAEAAPAAAPEAAEPEATKKKPAPKKTTPKKKPAPAVPIVQGAAGLKFKANLPVTLNKKPLAVQVGGKPTVYQPSLVNILGRADTNANAVPDSVAVGAAGAQSHDAAHPAPDAAVGAAANDNEASMEQEHEQTKRAQQPPLAKLGGAVKVSGLPIFKDDKKAPANLKGAIKGVVSQPSLVKIVSGGKKRLDASDY</sequence>
<dbReference type="Proteomes" id="UP001176521">
    <property type="component" value="Unassembled WGS sequence"/>
</dbReference>
<feature type="compositionally biased region" description="Low complexity" evidence="1">
    <location>
        <begin position="586"/>
        <end position="610"/>
    </location>
</feature>
<dbReference type="EMBL" id="JAPDMQ010000731">
    <property type="protein sequence ID" value="KAK0520914.1"/>
    <property type="molecule type" value="Genomic_DNA"/>
</dbReference>
<evidence type="ECO:0000256" key="1">
    <source>
        <dbReference type="SAM" id="MobiDB-lite"/>
    </source>
</evidence>
<proteinExistence type="predicted"/>
<feature type="compositionally biased region" description="Basic residues" evidence="1">
    <location>
        <begin position="505"/>
        <end position="518"/>
    </location>
</feature>
<organism evidence="2 3">
    <name type="scientific">Tilletia horrida</name>
    <dbReference type="NCBI Taxonomy" id="155126"/>
    <lineage>
        <taxon>Eukaryota</taxon>
        <taxon>Fungi</taxon>
        <taxon>Dikarya</taxon>
        <taxon>Basidiomycota</taxon>
        <taxon>Ustilaginomycotina</taxon>
        <taxon>Exobasidiomycetes</taxon>
        <taxon>Tilletiales</taxon>
        <taxon>Tilletiaceae</taxon>
        <taxon>Tilletia</taxon>
    </lineage>
</organism>
<accession>A0AAN6G584</accession>
<feature type="region of interest" description="Disordered" evidence="1">
    <location>
        <begin position="486"/>
        <end position="523"/>
    </location>
</feature>
<feature type="compositionally biased region" description="Low complexity" evidence="1">
    <location>
        <begin position="487"/>
        <end position="497"/>
    </location>
</feature>
<comment type="caution">
    <text evidence="2">The sequence shown here is derived from an EMBL/GenBank/DDBJ whole genome shotgun (WGS) entry which is preliminary data.</text>
</comment>